<gene>
    <name evidence="3" type="ORF">GCM10025869_16240</name>
</gene>
<dbReference type="Pfam" id="PF01546">
    <property type="entry name" value="Peptidase_M20"/>
    <property type="match status" value="1"/>
</dbReference>
<dbReference type="PIRSF" id="PIRSF037226">
    <property type="entry name" value="Amidohydrolase_ACY1L2_prd"/>
    <property type="match status" value="1"/>
</dbReference>
<keyword evidence="4" id="KW-1185">Reference proteome</keyword>
<proteinExistence type="inferred from homology"/>
<dbReference type="PANTHER" id="PTHR30575">
    <property type="entry name" value="PEPTIDASE M20"/>
    <property type="match status" value="1"/>
</dbReference>
<evidence type="ECO:0000313" key="4">
    <source>
        <dbReference type="Proteomes" id="UP001157069"/>
    </source>
</evidence>
<dbReference type="Gene3D" id="3.30.70.360">
    <property type="match status" value="1"/>
</dbReference>
<evidence type="ECO:0000313" key="3">
    <source>
        <dbReference type="EMBL" id="GMA91095.1"/>
    </source>
</evidence>
<protein>
    <recommendedName>
        <fullName evidence="1">Peptidase M20 domain-containing protein 2</fullName>
    </recommendedName>
</protein>
<dbReference type="RefSeq" id="WP_284299248.1">
    <property type="nucleotide sequence ID" value="NZ_BSVA01000001.1"/>
</dbReference>
<dbReference type="InterPro" id="IPR036264">
    <property type="entry name" value="Bact_exopeptidase_dim_dom"/>
</dbReference>
<dbReference type="Proteomes" id="UP001157069">
    <property type="component" value="Unassembled WGS sequence"/>
</dbReference>
<name>A0ABQ6JS11_9MICO</name>
<feature type="domain" description="Peptidase M20 dimerisation" evidence="2">
    <location>
        <begin position="179"/>
        <end position="271"/>
    </location>
</feature>
<dbReference type="InterPro" id="IPR002933">
    <property type="entry name" value="Peptidase_M20"/>
</dbReference>
<dbReference type="Gene3D" id="3.40.630.10">
    <property type="entry name" value="Zn peptidases"/>
    <property type="match status" value="1"/>
</dbReference>
<dbReference type="EMBL" id="BSVA01000001">
    <property type="protein sequence ID" value="GMA91095.1"/>
    <property type="molecule type" value="Genomic_DNA"/>
</dbReference>
<evidence type="ECO:0000256" key="1">
    <source>
        <dbReference type="PIRNR" id="PIRNR037226"/>
    </source>
</evidence>
<dbReference type="SUPFAM" id="SSF55031">
    <property type="entry name" value="Bacterial exopeptidase dimerisation domain"/>
    <property type="match status" value="1"/>
</dbReference>
<dbReference type="Pfam" id="PF07687">
    <property type="entry name" value="M20_dimer"/>
    <property type="match status" value="1"/>
</dbReference>
<organism evidence="3 4">
    <name type="scientific">Homoserinibacter gongjuensis</name>
    <dbReference type="NCBI Taxonomy" id="1162968"/>
    <lineage>
        <taxon>Bacteria</taxon>
        <taxon>Bacillati</taxon>
        <taxon>Actinomycetota</taxon>
        <taxon>Actinomycetes</taxon>
        <taxon>Micrococcales</taxon>
        <taxon>Microbacteriaceae</taxon>
        <taxon>Homoserinibacter</taxon>
    </lineage>
</organism>
<dbReference type="InterPro" id="IPR011650">
    <property type="entry name" value="Peptidase_M20_dimer"/>
</dbReference>
<dbReference type="InterPro" id="IPR052030">
    <property type="entry name" value="Peptidase_M20/M20A_hydrolases"/>
</dbReference>
<sequence>MDDTVRTRLRETAVATIDERHAWLRELSHAVWECDDLGWQEHRAVAAILEHARHLGDRVSIAEGIGGFETAFSITLDTGRPGPHVATMAEYDAVAGLGQACGHNLISTSTIGALTGLLACADELTGRFTVFGTPAEETAGGKMYMEDAGLFEGLDALLMFHPKDINTVGQRSLTLLPLVIEFHGHAVHAAAFPYRGRNALDAFVNMYVSISTMRQQLHDDARIHGIVTHGGDTPANIPDYVRSEYVCRAVERSYAEELVEMVKKAARAAAEAANCEVTFPEPERLPYESVRPDPEVCELMRDAAAYVGVELVEDEPILWASNDSGRISQRVPTAPLSLSIGTPPLGEHSHEFREAAGSPDGDRAFADASKILALTAVDLMLGAR</sequence>
<dbReference type="InterPro" id="IPR017144">
    <property type="entry name" value="Xaa-Arg_dipeptidase"/>
</dbReference>
<comment type="similarity">
    <text evidence="1">Belongs to the peptidase M20A family.</text>
</comment>
<evidence type="ECO:0000259" key="2">
    <source>
        <dbReference type="Pfam" id="PF07687"/>
    </source>
</evidence>
<reference evidence="4" key="1">
    <citation type="journal article" date="2019" name="Int. J. Syst. Evol. Microbiol.">
        <title>The Global Catalogue of Microorganisms (GCM) 10K type strain sequencing project: providing services to taxonomists for standard genome sequencing and annotation.</title>
        <authorList>
            <consortium name="The Broad Institute Genomics Platform"/>
            <consortium name="The Broad Institute Genome Sequencing Center for Infectious Disease"/>
            <person name="Wu L."/>
            <person name="Ma J."/>
        </authorList>
    </citation>
    <scope>NUCLEOTIDE SEQUENCE [LARGE SCALE GENOMIC DNA]</scope>
    <source>
        <strain evidence="4">NBRC 108755</strain>
    </source>
</reference>
<accession>A0ABQ6JS11</accession>
<comment type="caution">
    <text evidence="3">The sequence shown here is derived from an EMBL/GenBank/DDBJ whole genome shotgun (WGS) entry which is preliminary data.</text>
</comment>
<dbReference type="SUPFAM" id="SSF53187">
    <property type="entry name" value="Zn-dependent exopeptidases"/>
    <property type="match status" value="1"/>
</dbReference>
<dbReference type="PANTHER" id="PTHR30575:SF3">
    <property type="entry name" value="PEPTIDASE M20 DIMERISATION DOMAIN-CONTAINING PROTEIN"/>
    <property type="match status" value="1"/>
</dbReference>